<dbReference type="PROSITE" id="PS50930">
    <property type="entry name" value="HTH_LYTTR"/>
    <property type="match status" value="1"/>
</dbReference>
<organism evidence="4 5">
    <name type="scientific">Pontixanthobacter gangjinensis</name>
    <dbReference type="NCBI Taxonomy" id="1028742"/>
    <lineage>
        <taxon>Bacteria</taxon>
        <taxon>Pseudomonadati</taxon>
        <taxon>Pseudomonadota</taxon>
        <taxon>Alphaproteobacteria</taxon>
        <taxon>Sphingomonadales</taxon>
        <taxon>Erythrobacteraceae</taxon>
        <taxon>Pontixanthobacter</taxon>
    </lineage>
</organism>
<evidence type="ECO:0000259" key="3">
    <source>
        <dbReference type="PROSITE" id="PS50930"/>
    </source>
</evidence>
<name>A0A6I4SR96_9SPHN</name>
<evidence type="ECO:0000256" key="1">
    <source>
        <dbReference type="SAM" id="Phobius"/>
    </source>
</evidence>
<keyword evidence="2" id="KW-0732">Signal</keyword>
<feature type="domain" description="HTH LytTR-type" evidence="3">
    <location>
        <begin position="399"/>
        <end position="502"/>
    </location>
</feature>
<gene>
    <name evidence="4" type="ORF">GRI36_12300</name>
</gene>
<feature type="transmembrane region" description="Helical" evidence="1">
    <location>
        <begin position="179"/>
        <end position="202"/>
    </location>
</feature>
<dbReference type="Proteomes" id="UP000468943">
    <property type="component" value="Unassembled WGS sequence"/>
</dbReference>
<evidence type="ECO:0000313" key="5">
    <source>
        <dbReference type="Proteomes" id="UP000468943"/>
    </source>
</evidence>
<keyword evidence="5" id="KW-1185">Reference proteome</keyword>
<feature type="transmembrane region" description="Helical" evidence="1">
    <location>
        <begin position="347"/>
        <end position="367"/>
    </location>
</feature>
<dbReference type="PANTHER" id="PTHR37299:SF1">
    <property type="entry name" value="STAGE 0 SPORULATION PROTEIN A HOMOLOG"/>
    <property type="match status" value="1"/>
</dbReference>
<dbReference type="GO" id="GO:0000156">
    <property type="term" value="F:phosphorelay response regulator activity"/>
    <property type="evidence" value="ECO:0007669"/>
    <property type="project" value="InterPro"/>
</dbReference>
<reference evidence="4 5" key="1">
    <citation type="submission" date="2019-12" db="EMBL/GenBank/DDBJ databases">
        <title>Genomic-based taxomic classification of the family Erythrobacteraceae.</title>
        <authorList>
            <person name="Xu L."/>
        </authorList>
    </citation>
    <scope>NUCLEOTIDE SEQUENCE [LARGE SCALE GENOMIC DNA]</scope>
    <source>
        <strain evidence="4 5">JCM 17802</strain>
    </source>
</reference>
<proteinExistence type="predicted"/>
<dbReference type="Gene3D" id="2.40.50.1020">
    <property type="entry name" value="LytTr DNA-binding domain"/>
    <property type="match status" value="1"/>
</dbReference>
<keyword evidence="1" id="KW-1133">Transmembrane helix</keyword>
<feature type="transmembrane region" description="Helical" evidence="1">
    <location>
        <begin position="322"/>
        <end position="341"/>
    </location>
</feature>
<keyword evidence="1" id="KW-0472">Membrane</keyword>
<dbReference type="PANTHER" id="PTHR37299">
    <property type="entry name" value="TRANSCRIPTIONAL REGULATOR-RELATED"/>
    <property type="match status" value="1"/>
</dbReference>
<feature type="chain" id="PRO_5026077513" description="HTH LytTR-type domain-containing protein" evidence="2">
    <location>
        <begin position="26"/>
        <end position="502"/>
    </location>
</feature>
<comment type="caution">
    <text evidence="4">The sequence shown here is derived from an EMBL/GenBank/DDBJ whole genome shotgun (WGS) entry which is preliminary data.</text>
</comment>
<dbReference type="GO" id="GO:0003677">
    <property type="term" value="F:DNA binding"/>
    <property type="evidence" value="ECO:0007669"/>
    <property type="project" value="InterPro"/>
</dbReference>
<dbReference type="InterPro" id="IPR007492">
    <property type="entry name" value="LytTR_DNA-bd_dom"/>
</dbReference>
<sequence length="502" mass="55610">MLIMTLRTIIAGILCLSFLSASAHARSFMDYEEVAVCPALSDEHSPPDFSGPNCETVSAFEVDPQEAQIWIRGNIRLENRTGPENQPLALFVSGKMASEVYLNGEFIGRNGRPGIDANDEIPGLMDATFYLDQSLLRVGNNEVLIKASSHRGYLHLENPIHMIAIGVSRPLTDDFLRHYVPSLLTLGIFILGAVFFGVMGLIGPARRQAITFSLMCLFTAGQLVAEVYRGIDPYLYPTHDFRLAMIVLFSASFGLTVAFHVLSTFRTSFLFGALVVTSALTTMTVYLAPGFDQKAEFGMLVPMMVSLIATGFWTYQRINRAFVYFLILATFVTAILVFPSLFLDRIFYYLVAAFLLLLFVEKGFALARETREHALEARRADRLALALEQANERDDGSEIAVSSAGRIDRIKTNEILFCRSAGGYAEMVLVDGRVILHSATLSELEETLPQTFLRVHRSFLVNSKFVQKLDRDAAGTGTLTLEDGAAVPVSRRIMPQVRQALS</sequence>
<dbReference type="AlphaFoldDB" id="A0A6I4SR96"/>
<feature type="signal peptide" evidence="2">
    <location>
        <begin position="1"/>
        <end position="25"/>
    </location>
</feature>
<feature type="transmembrane region" description="Helical" evidence="1">
    <location>
        <begin position="209"/>
        <end position="231"/>
    </location>
</feature>
<feature type="transmembrane region" description="Helical" evidence="1">
    <location>
        <begin position="269"/>
        <end position="291"/>
    </location>
</feature>
<protein>
    <recommendedName>
        <fullName evidence="3">HTH LytTR-type domain-containing protein</fullName>
    </recommendedName>
</protein>
<dbReference type="Pfam" id="PF04397">
    <property type="entry name" value="LytTR"/>
    <property type="match status" value="1"/>
</dbReference>
<dbReference type="EMBL" id="WTYS01000001">
    <property type="protein sequence ID" value="MXO57660.1"/>
    <property type="molecule type" value="Genomic_DNA"/>
</dbReference>
<dbReference type="OrthoDB" id="9781059at2"/>
<dbReference type="SMART" id="SM00850">
    <property type="entry name" value="LytTR"/>
    <property type="match status" value="1"/>
</dbReference>
<evidence type="ECO:0000313" key="4">
    <source>
        <dbReference type="EMBL" id="MXO57660.1"/>
    </source>
</evidence>
<dbReference type="RefSeq" id="WP_160598716.1">
    <property type="nucleotide sequence ID" value="NZ_WTYS01000001.1"/>
</dbReference>
<dbReference type="InterPro" id="IPR046947">
    <property type="entry name" value="LytR-like"/>
</dbReference>
<feature type="transmembrane region" description="Helical" evidence="1">
    <location>
        <begin position="297"/>
        <end position="315"/>
    </location>
</feature>
<evidence type="ECO:0000256" key="2">
    <source>
        <dbReference type="SAM" id="SignalP"/>
    </source>
</evidence>
<feature type="transmembrane region" description="Helical" evidence="1">
    <location>
        <begin position="243"/>
        <end position="262"/>
    </location>
</feature>
<keyword evidence="1" id="KW-0812">Transmembrane</keyword>
<accession>A0A6I4SR96</accession>